<reference evidence="2 3" key="1">
    <citation type="submission" date="2015-06" db="EMBL/GenBank/DDBJ databases">
        <title>Draft genome of the ant-associated black yeast Phialophora attae CBS 131958.</title>
        <authorList>
            <person name="Moreno L.F."/>
            <person name="Stielow B.J."/>
            <person name="de Hoog S."/>
            <person name="Vicente V.A."/>
            <person name="Weiss V.A."/>
            <person name="de Vries M."/>
            <person name="Cruz L.M."/>
            <person name="Souza E.M."/>
        </authorList>
    </citation>
    <scope>NUCLEOTIDE SEQUENCE [LARGE SCALE GENOMIC DNA]</scope>
    <source>
        <strain evidence="2 3">CBS 131958</strain>
    </source>
</reference>
<evidence type="ECO:0000313" key="2">
    <source>
        <dbReference type="EMBL" id="KPI38753.1"/>
    </source>
</evidence>
<gene>
    <name evidence="2" type="ORF">AB675_5845</name>
</gene>
<comment type="caution">
    <text evidence="2">The sequence shown here is derived from an EMBL/GenBank/DDBJ whole genome shotgun (WGS) entry which is preliminary data.</text>
</comment>
<protein>
    <submittedName>
        <fullName evidence="2">Protein O-glucosyltransferase 1</fullName>
    </submittedName>
</protein>
<dbReference type="OrthoDB" id="202415at2759"/>
<feature type="domain" description="Glycosyl transferase CAP10" evidence="1">
    <location>
        <begin position="159"/>
        <end position="404"/>
    </location>
</feature>
<proteinExistence type="predicted"/>
<dbReference type="PANTHER" id="PTHR12203:SF107">
    <property type="entry name" value="GLYCOSYL TRANSFERASE CAP10 DOMAIN-CONTAINING PROTEIN"/>
    <property type="match status" value="1"/>
</dbReference>
<dbReference type="PANTHER" id="PTHR12203">
    <property type="entry name" value="KDEL LYS-ASP-GLU-LEU CONTAINING - RELATED"/>
    <property type="match status" value="1"/>
</dbReference>
<dbReference type="Proteomes" id="UP000038010">
    <property type="component" value="Unassembled WGS sequence"/>
</dbReference>
<accession>A0A0N1H778</accession>
<dbReference type="InterPro" id="IPR051091">
    <property type="entry name" value="O-Glucosyltr/Glycosyltrsf_90"/>
</dbReference>
<dbReference type="AlphaFoldDB" id="A0A0N1H778"/>
<name>A0A0N1H778_9EURO</name>
<dbReference type="RefSeq" id="XP_017998716.1">
    <property type="nucleotide sequence ID" value="XM_018146087.1"/>
</dbReference>
<keyword evidence="2" id="KW-0808">Transferase</keyword>
<dbReference type="GO" id="GO:0016740">
    <property type="term" value="F:transferase activity"/>
    <property type="evidence" value="ECO:0007669"/>
    <property type="project" value="UniProtKB-KW"/>
</dbReference>
<keyword evidence="3" id="KW-1185">Reference proteome</keyword>
<evidence type="ECO:0000313" key="3">
    <source>
        <dbReference type="Proteomes" id="UP000038010"/>
    </source>
</evidence>
<dbReference type="VEuPathDB" id="FungiDB:AB675_5845"/>
<dbReference type="SMART" id="SM00672">
    <property type="entry name" value="CAP10"/>
    <property type="match status" value="1"/>
</dbReference>
<evidence type="ECO:0000259" key="1">
    <source>
        <dbReference type="SMART" id="SM00672"/>
    </source>
</evidence>
<dbReference type="InterPro" id="IPR006598">
    <property type="entry name" value="CAP10"/>
</dbReference>
<dbReference type="GeneID" id="28737967"/>
<dbReference type="EMBL" id="LFJN01000017">
    <property type="protein sequence ID" value="KPI38753.1"/>
    <property type="molecule type" value="Genomic_DNA"/>
</dbReference>
<sequence>MLLDLLRSRPGASAGLALILSLLLLYGLFSGPNSSEPVGSVSFPSVPDKGSSLKWQFDTERDERNLGLTDEQCEVAFPKQYAEILRARDFHLSQGGINQDQIKLWRNESDKAHGQLRLLIYHGDLYVVGEKQGVVDRTRYLNGAAMIYRAITAVADPRTIPNVEFTLDRMDHPNPSPTRPGRVVWGWTREISVDNHTWVMPDFNGWATSGWDKVGGYRAFREKTKHTTIPFYEKTPKLLWRGQIDVGKDQVSPVRAALLEHSKNQSWSDVRSFRWGDGTDAPVDMEDHCLWQFLAHTEGNSWSGRLRNLVNCNSAIFIHNPLGWVAHFYPVLKGHGPEQNYIPVKNDWSDLQEKMQYYLSHPAEAERIAEQAKRTFRDRYMTPAAETCYIRRMILEWKKVQNWEPELFIKEEDEHGKEKWRARGVSWERFAWRAPKPFHPPPFPEGYFYKSDMVDFED</sequence>
<organism evidence="2 3">
    <name type="scientific">Cyphellophora attinorum</name>
    <dbReference type="NCBI Taxonomy" id="1664694"/>
    <lineage>
        <taxon>Eukaryota</taxon>
        <taxon>Fungi</taxon>
        <taxon>Dikarya</taxon>
        <taxon>Ascomycota</taxon>
        <taxon>Pezizomycotina</taxon>
        <taxon>Eurotiomycetes</taxon>
        <taxon>Chaetothyriomycetidae</taxon>
        <taxon>Chaetothyriales</taxon>
        <taxon>Cyphellophoraceae</taxon>
        <taxon>Cyphellophora</taxon>
    </lineage>
</organism>
<dbReference type="Pfam" id="PF05686">
    <property type="entry name" value="Glyco_transf_90"/>
    <property type="match status" value="1"/>
</dbReference>